<dbReference type="Gene3D" id="1.10.10.1330">
    <property type="entry name" value="RNA polymerase sigma-54 factor, core-binding domain"/>
    <property type="match status" value="1"/>
</dbReference>
<dbReference type="PROSITE" id="PS50044">
    <property type="entry name" value="SIGMA54_3"/>
    <property type="match status" value="1"/>
</dbReference>
<accession>A0A974RZ66</accession>
<evidence type="ECO:0000256" key="7">
    <source>
        <dbReference type="ARBA" id="ARBA00023125"/>
    </source>
</evidence>
<organism evidence="11 12">
    <name type="scientific">Peribacillus psychrosaccharolyticus</name>
    <name type="common">Bacillus psychrosaccharolyticus</name>
    <dbReference type="NCBI Taxonomy" id="1407"/>
    <lineage>
        <taxon>Bacteria</taxon>
        <taxon>Bacillati</taxon>
        <taxon>Bacillota</taxon>
        <taxon>Bacilli</taxon>
        <taxon>Bacillales</taxon>
        <taxon>Bacillaceae</taxon>
        <taxon>Peribacillus</taxon>
    </lineage>
</organism>
<dbReference type="PIRSF" id="PIRSF000774">
    <property type="entry name" value="RpoN"/>
    <property type="match status" value="1"/>
</dbReference>
<dbReference type="GO" id="GO:0000428">
    <property type="term" value="C:DNA-directed RNA polymerase complex"/>
    <property type="evidence" value="ECO:0007669"/>
    <property type="project" value="UniProtKB-KW"/>
</dbReference>
<keyword evidence="4" id="KW-0548">Nucleotidyltransferase</keyword>
<reference evidence="11 12" key="1">
    <citation type="submission" date="2021-01" db="EMBL/GenBank/DDBJ databases">
        <title>FDA dAtabase for Regulatory Grade micrObial Sequences (FDA-ARGOS): Supporting development and validation of Infectious Disease Dx tests.</title>
        <authorList>
            <person name="Nelson B."/>
            <person name="Plummer A."/>
            <person name="Tallon L."/>
            <person name="Sadzewicz L."/>
            <person name="Zhao X."/>
            <person name="Boylan J."/>
            <person name="Ott S."/>
            <person name="Bowen H."/>
            <person name="Vavikolanu K."/>
            <person name="Mehta A."/>
            <person name="Aluvathingal J."/>
            <person name="Nadendla S."/>
            <person name="Myers T."/>
            <person name="Yan Y."/>
            <person name="Sichtig H."/>
        </authorList>
    </citation>
    <scope>NUCLEOTIDE SEQUENCE [LARGE SCALE GENOMIC DNA]</scope>
    <source>
        <strain evidence="11 12">FDAARGOS_1161</strain>
    </source>
</reference>
<dbReference type="NCBIfam" id="TIGR02395">
    <property type="entry name" value="rpoN_sigma"/>
    <property type="match status" value="1"/>
</dbReference>
<evidence type="ECO:0000256" key="1">
    <source>
        <dbReference type="ARBA" id="ARBA00008798"/>
    </source>
</evidence>
<dbReference type="SUPFAM" id="SSF88659">
    <property type="entry name" value="Sigma3 and sigma4 domains of RNA polymerase sigma factors"/>
    <property type="match status" value="1"/>
</dbReference>
<protein>
    <submittedName>
        <fullName evidence="11">RNA polymerase factor sigma-54</fullName>
    </submittedName>
</protein>
<evidence type="ECO:0000256" key="5">
    <source>
        <dbReference type="ARBA" id="ARBA00023015"/>
    </source>
</evidence>
<dbReference type="EMBL" id="CP068053">
    <property type="protein sequence ID" value="QQS99216.1"/>
    <property type="molecule type" value="Genomic_DNA"/>
</dbReference>
<evidence type="ECO:0000256" key="4">
    <source>
        <dbReference type="ARBA" id="ARBA00022695"/>
    </source>
</evidence>
<dbReference type="GO" id="GO:0001216">
    <property type="term" value="F:DNA-binding transcription activator activity"/>
    <property type="evidence" value="ECO:0007669"/>
    <property type="project" value="InterPro"/>
</dbReference>
<keyword evidence="6" id="KW-0731">Sigma factor</keyword>
<evidence type="ECO:0000256" key="6">
    <source>
        <dbReference type="ARBA" id="ARBA00023082"/>
    </source>
</evidence>
<dbReference type="Gene3D" id="1.10.10.60">
    <property type="entry name" value="Homeodomain-like"/>
    <property type="match status" value="2"/>
</dbReference>
<evidence type="ECO:0000313" key="12">
    <source>
        <dbReference type="Proteomes" id="UP000595254"/>
    </source>
</evidence>
<dbReference type="Proteomes" id="UP000595254">
    <property type="component" value="Chromosome"/>
</dbReference>
<keyword evidence="5" id="KW-0805">Transcription regulation</keyword>
<evidence type="ECO:0000259" key="9">
    <source>
        <dbReference type="Pfam" id="PF04552"/>
    </source>
</evidence>
<dbReference type="PROSITE" id="PS00718">
    <property type="entry name" value="SIGMA54_2"/>
    <property type="match status" value="1"/>
</dbReference>
<name>A0A974RZ66_PERPY</name>
<dbReference type="InterPro" id="IPR000394">
    <property type="entry name" value="RNA_pol_sigma_54"/>
</dbReference>
<gene>
    <name evidence="11" type="primary">rpoN</name>
    <name evidence="11" type="ORF">I6J18_16450</name>
</gene>
<proteinExistence type="inferred from homology"/>
<dbReference type="Pfam" id="PF04963">
    <property type="entry name" value="Sigma54_CBD"/>
    <property type="match status" value="1"/>
</dbReference>
<dbReference type="PROSITE" id="PS00717">
    <property type="entry name" value="SIGMA54_1"/>
    <property type="match status" value="1"/>
</dbReference>
<dbReference type="GO" id="GO:0006352">
    <property type="term" value="P:DNA-templated transcription initiation"/>
    <property type="evidence" value="ECO:0007669"/>
    <property type="project" value="InterPro"/>
</dbReference>
<dbReference type="GO" id="GO:0016779">
    <property type="term" value="F:nucleotidyltransferase activity"/>
    <property type="evidence" value="ECO:0007669"/>
    <property type="project" value="UniProtKB-KW"/>
</dbReference>
<evidence type="ECO:0000256" key="2">
    <source>
        <dbReference type="ARBA" id="ARBA00022478"/>
    </source>
</evidence>
<keyword evidence="3" id="KW-0808">Transferase</keyword>
<dbReference type="PANTHER" id="PTHR32248:SF4">
    <property type="entry name" value="RNA POLYMERASE SIGMA-54 FACTOR"/>
    <property type="match status" value="1"/>
</dbReference>
<dbReference type="KEGG" id="ppsr:I6J18_16450"/>
<feature type="domain" description="RNA polymerase sigma factor 54 core-binding" evidence="10">
    <location>
        <begin position="82"/>
        <end position="268"/>
    </location>
</feature>
<dbReference type="Pfam" id="PF04552">
    <property type="entry name" value="Sigma54_DBD"/>
    <property type="match status" value="1"/>
</dbReference>
<dbReference type="AlphaFoldDB" id="A0A974RZ66"/>
<feature type="domain" description="RNA polymerase sigma factor 54 DNA-binding" evidence="9">
    <location>
        <begin position="282"/>
        <end position="441"/>
    </location>
</feature>
<dbReference type="InterPro" id="IPR013324">
    <property type="entry name" value="RNA_pol_sigma_r3/r4-like"/>
</dbReference>
<dbReference type="InterPro" id="IPR007046">
    <property type="entry name" value="RNA_pol_sigma_54_core-bd"/>
</dbReference>
<dbReference type="PRINTS" id="PR00045">
    <property type="entry name" value="SIGMA54FCT"/>
</dbReference>
<keyword evidence="8" id="KW-0804">Transcription</keyword>
<keyword evidence="7" id="KW-0238">DNA-binding</keyword>
<dbReference type="PANTHER" id="PTHR32248">
    <property type="entry name" value="RNA POLYMERASE SIGMA-54 FACTOR"/>
    <property type="match status" value="1"/>
</dbReference>
<dbReference type="GO" id="GO:0016987">
    <property type="term" value="F:sigma factor activity"/>
    <property type="evidence" value="ECO:0007669"/>
    <property type="project" value="UniProtKB-KW"/>
</dbReference>
<dbReference type="InterPro" id="IPR007634">
    <property type="entry name" value="RNA_pol_sigma_54_DNA-bd"/>
</dbReference>
<dbReference type="GO" id="GO:0003677">
    <property type="term" value="F:DNA binding"/>
    <property type="evidence" value="ECO:0007669"/>
    <property type="project" value="UniProtKB-KW"/>
</dbReference>
<keyword evidence="12" id="KW-1185">Reference proteome</keyword>
<comment type="similarity">
    <text evidence="1">Belongs to the sigma-54 factor family.</text>
</comment>
<evidence type="ECO:0000259" key="10">
    <source>
        <dbReference type="Pfam" id="PF04963"/>
    </source>
</evidence>
<dbReference type="RefSeq" id="WP_040375824.1">
    <property type="nucleotide sequence ID" value="NZ_CP068053.1"/>
</dbReference>
<keyword evidence="2" id="KW-0240">DNA-directed RNA polymerase</keyword>
<evidence type="ECO:0000256" key="3">
    <source>
        <dbReference type="ARBA" id="ARBA00022679"/>
    </source>
</evidence>
<sequence length="443" mass="51197">MDMKMGLFQQQTLKLTMTQELSQAITLLQYSAQELQEFLDNKLLENPLLSLEHPSQVTYEPMFRQNKKRTTQARNKDAAYWLEQIGEETTSIETDLLSQLKVHELTKQQESILLQLIHNLDGNGYLRIDIEEVAETNGISSLEVEECLKELQQLEPYGIAARNLQECLLIQARLDGSNELAEMILEHHFFPFVEKKWKGIAKHLGVSMQQIQGVFDYVQELNPRPGAHYSLDRPAYIVPDVVVENRGGRLVVGDYDGNSPRLNADKTYLKKLKESKDQNLNRYWQEKWQEYQWLSKGIQHRKETILNVMGKIAEKQTQCFLTGMNELKPMTMKEIADELGIHESTVSRAVKEKYVQTPFGTFEMREFFSSSLQSTMDEEISGKNARSALEKMISKEDKQKPLSDQELSARLRAEQGIVLSRRTVAKYRDQLGLPSSSKRKRYE</sequence>
<dbReference type="Pfam" id="PF00309">
    <property type="entry name" value="Sigma54_AID"/>
    <property type="match status" value="1"/>
</dbReference>
<evidence type="ECO:0000313" key="11">
    <source>
        <dbReference type="EMBL" id="QQS99216.1"/>
    </source>
</evidence>
<evidence type="ECO:0000256" key="8">
    <source>
        <dbReference type="ARBA" id="ARBA00023163"/>
    </source>
</evidence>
<dbReference type="InterPro" id="IPR038709">
    <property type="entry name" value="RpoN_core-bd_sf"/>
</dbReference>